<comment type="caution">
    <text evidence="7">The sequence shown here is derived from an EMBL/GenBank/DDBJ whole genome shotgun (WGS) entry which is preliminary data.</text>
</comment>
<dbReference type="GO" id="GO:0019350">
    <property type="term" value="P:teichoic acid biosynthetic process"/>
    <property type="evidence" value="ECO:0007669"/>
    <property type="project" value="UniProtKB-KW"/>
</dbReference>
<keyword evidence="5" id="KW-0777">Teichoic acid biosynthesis</keyword>
<dbReference type="Proteomes" id="UP000254912">
    <property type="component" value="Unassembled WGS sequence"/>
</dbReference>
<evidence type="ECO:0000256" key="4">
    <source>
        <dbReference type="ARBA" id="ARBA00022679"/>
    </source>
</evidence>
<dbReference type="InterPro" id="IPR051612">
    <property type="entry name" value="Teichoic_Acid_Biosynth"/>
</dbReference>
<evidence type="ECO:0000256" key="3">
    <source>
        <dbReference type="ARBA" id="ARBA00022475"/>
    </source>
</evidence>
<evidence type="ECO:0000256" key="1">
    <source>
        <dbReference type="ARBA" id="ARBA00004202"/>
    </source>
</evidence>
<dbReference type="SUPFAM" id="SSF53756">
    <property type="entry name" value="UDP-Glycosyltransferase/glycogen phosphorylase"/>
    <property type="match status" value="1"/>
</dbReference>
<proteinExistence type="inferred from homology"/>
<dbReference type="PANTHER" id="PTHR37316">
    <property type="entry name" value="TEICHOIC ACID GLYCEROL-PHOSPHATE PRIMASE"/>
    <property type="match status" value="1"/>
</dbReference>
<keyword evidence="4 7" id="KW-0808">Transferase</keyword>
<comment type="similarity">
    <text evidence="2">Belongs to the CDP-glycerol glycerophosphotransferase family.</text>
</comment>
<dbReference type="GO" id="GO:0047355">
    <property type="term" value="F:CDP-glycerol glycerophosphotransferase activity"/>
    <property type="evidence" value="ECO:0007669"/>
    <property type="project" value="InterPro"/>
</dbReference>
<evidence type="ECO:0000313" key="7">
    <source>
        <dbReference type="EMBL" id="RDL11773.1"/>
    </source>
</evidence>
<comment type="subcellular location">
    <subcellularLocation>
        <location evidence="1">Cell membrane</location>
        <topology evidence="1">Peripheral membrane protein</topology>
    </subcellularLocation>
</comment>
<protein>
    <submittedName>
        <fullName evidence="7">CDP-glycerol glycerophosphotransferase (TagB/SpsB family)</fullName>
    </submittedName>
</protein>
<dbReference type="EMBL" id="QRAS01000001">
    <property type="protein sequence ID" value="RDL11773.1"/>
    <property type="molecule type" value="Genomic_DNA"/>
</dbReference>
<dbReference type="GO" id="GO:0005886">
    <property type="term" value="C:plasma membrane"/>
    <property type="evidence" value="ECO:0007669"/>
    <property type="project" value="UniProtKB-SubCell"/>
</dbReference>
<dbReference type="AlphaFoldDB" id="A0A288Q5Z8"/>
<evidence type="ECO:0000313" key="8">
    <source>
        <dbReference type="Proteomes" id="UP000254912"/>
    </source>
</evidence>
<keyword evidence="3" id="KW-1003">Cell membrane</keyword>
<dbReference type="Pfam" id="PF04464">
    <property type="entry name" value="Glyphos_transf"/>
    <property type="match status" value="1"/>
</dbReference>
<name>A0A288Q5Z8_9LACO</name>
<dbReference type="Gene3D" id="3.40.50.11820">
    <property type="match status" value="1"/>
</dbReference>
<dbReference type="InterPro" id="IPR043149">
    <property type="entry name" value="TagF_N"/>
</dbReference>
<dbReference type="PANTHER" id="PTHR37316:SF3">
    <property type="entry name" value="TEICHOIC ACID GLYCEROL-PHOSPHATE TRANSFERASE"/>
    <property type="match status" value="1"/>
</dbReference>
<evidence type="ECO:0000256" key="2">
    <source>
        <dbReference type="ARBA" id="ARBA00010488"/>
    </source>
</evidence>
<accession>A0A288Q5Z8</accession>
<organism evidence="7 8">
    <name type="scientific">Weissella soli</name>
    <dbReference type="NCBI Taxonomy" id="155866"/>
    <lineage>
        <taxon>Bacteria</taxon>
        <taxon>Bacillati</taxon>
        <taxon>Bacillota</taxon>
        <taxon>Bacilli</taxon>
        <taxon>Lactobacillales</taxon>
        <taxon>Lactobacillaceae</taxon>
        <taxon>Weissella</taxon>
    </lineage>
</organism>
<dbReference type="Gene3D" id="3.40.50.12580">
    <property type="match status" value="1"/>
</dbReference>
<reference evidence="7 8" key="1">
    <citation type="submission" date="2018-07" db="EMBL/GenBank/DDBJ databases">
        <title>Genomic Encyclopedia of Type Strains, Phase III (KMG-III): the genomes of soil and plant-associated and newly described type strains.</title>
        <authorList>
            <person name="Whitman W."/>
        </authorList>
    </citation>
    <scope>NUCLEOTIDE SEQUENCE [LARGE SCALE GENOMIC DNA]</scope>
    <source>
        <strain evidence="7 8">CECT 7031</strain>
    </source>
</reference>
<keyword evidence="6" id="KW-0472">Membrane</keyword>
<evidence type="ECO:0000256" key="6">
    <source>
        <dbReference type="ARBA" id="ARBA00023136"/>
    </source>
</evidence>
<gene>
    <name evidence="7" type="ORF">DFP99_0191</name>
</gene>
<dbReference type="InterPro" id="IPR007554">
    <property type="entry name" value="Glycerophosphate_synth"/>
</dbReference>
<evidence type="ECO:0000256" key="5">
    <source>
        <dbReference type="ARBA" id="ARBA00022944"/>
    </source>
</evidence>
<dbReference type="InterPro" id="IPR043148">
    <property type="entry name" value="TagF_C"/>
</dbReference>
<keyword evidence="8" id="KW-1185">Reference proteome</keyword>
<sequence length="579" mass="66343">MYKLYAYQQADAKWAHERQATAATPAEIAKRYYDAHYSDWQVRPNTFLYEMQDGNELDDAPFVLLRTLLKTNPKATHTIIINKDSLKKAYKVLAFWELTADPRIKVVDRFTEAHMRTLLTAETVITNAMIFSDIFVKRGRQRFVNTWHGTPWKKMGYAMPGGVMGSWNVIRTLMMTDLLVMPNTYTAKIFNRDYRLAGLYQGKISTFGYPRNDVFFEKLSERQLTTLENAYRNGQPTILYAPTWAGDASSAGDATAELTKYLHTLVTLAQHFPTYTIRFKPHSYFTEAINADARFAPFLVDDAWGTNVLLAHTDILITDYSSLFFDFLVTGRPVLFYDTQIDYDTTRGKYFEVNELPGPFTQQLTELITHIEDIESIKAQYADQYAKFVTRFVHDDDGSAARRVTEVMSQMTSRNQHGQLVVNGEDFSDATFNLRDQIADLAATYDTSLAIYEAHLLDNWYGFQFFQNIDATMPNTRIFVNKQLSNLPLTLNEAMQQGHRFLGNVTFAVALIPQDDFSSHQQALITTVNTVITVTNTERDAWLDHLGFTKIVTHANFVVWSHDENFDSTTLSPLFMAIQ</sequence>
<dbReference type="KEGG" id="wso:WSWS_00562"/>